<accession>G0J485</accession>
<dbReference type="EMBL" id="CP002955">
    <property type="protein sequence ID" value="AEL27511.1"/>
    <property type="molecule type" value="Genomic_DNA"/>
</dbReference>
<reference evidence="2" key="1">
    <citation type="submission" date="2011-07" db="EMBL/GenBank/DDBJ databases">
        <title>The complete genome of Cyclobacterium marinum DSM 745.</title>
        <authorList>
            <person name="Lucas S."/>
            <person name="Han J."/>
            <person name="Lapidus A."/>
            <person name="Bruce D."/>
            <person name="Goodwin L."/>
            <person name="Pitluck S."/>
            <person name="Peters L."/>
            <person name="Kyrpides N."/>
            <person name="Mavromatis K."/>
            <person name="Ivanova N."/>
            <person name="Ovchinnikova G."/>
            <person name="Chertkov O."/>
            <person name="Detter J.C."/>
            <person name="Tapia R."/>
            <person name="Han C."/>
            <person name="Land M."/>
            <person name="Hauser L."/>
            <person name="Markowitz V."/>
            <person name="Cheng J.-F."/>
            <person name="Hugenholtz P."/>
            <person name="Woyke T."/>
            <person name="Wu D."/>
            <person name="Tindall B."/>
            <person name="Schuetze A."/>
            <person name="Brambilla E."/>
            <person name="Klenk H.-P."/>
            <person name="Eisen J.A."/>
        </authorList>
    </citation>
    <scope>NUCLEOTIDE SEQUENCE [LARGE SCALE GENOMIC DNA]</scope>
    <source>
        <strain evidence="2">ATCC 25205 / DSM 745 / LMG 13164 / NCIMB 1802</strain>
    </source>
</reference>
<evidence type="ECO:0000313" key="2">
    <source>
        <dbReference type="Proteomes" id="UP000001635"/>
    </source>
</evidence>
<proteinExistence type="predicted"/>
<dbReference type="AlphaFoldDB" id="G0J485"/>
<organism evidence="1 2">
    <name type="scientific">Cyclobacterium marinum (strain ATCC 25205 / DSM 745 / LMG 13164 / NCIMB 1802)</name>
    <name type="common">Flectobacillus marinus</name>
    <dbReference type="NCBI Taxonomy" id="880070"/>
    <lineage>
        <taxon>Bacteria</taxon>
        <taxon>Pseudomonadati</taxon>
        <taxon>Bacteroidota</taxon>
        <taxon>Cytophagia</taxon>
        <taxon>Cytophagales</taxon>
        <taxon>Cyclobacteriaceae</taxon>
        <taxon>Cyclobacterium</taxon>
    </lineage>
</organism>
<dbReference type="OrthoDB" id="9794147at2"/>
<keyword evidence="2" id="KW-1185">Reference proteome</keyword>
<dbReference type="RefSeq" id="WP_014021796.1">
    <property type="nucleotide sequence ID" value="NC_015914.1"/>
</dbReference>
<protein>
    <recommendedName>
        <fullName evidence="3">YceI family protein</fullName>
    </recommendedName>
</protein>
<sequence length="175" mass="19743">MRITLLFGCCLFLTGLFQNKALVIDQTEIIVKGRTTIGSFECSYESQDKRDTLLFDLDSSEFSTLDFNIPISDFGCGNFLLNRDFMKTLKADVFPNCLVSVSKLRRGPNKLYGDIYLQMAGKDHLLKEVAFHHLNDKFQGILNLSMEELGLNASSRLGGLVKIEESIDLTINLYL</sequence>
<dbReference type="HOGENOM" id="CLU_108463_1_0_10"/>
<evidence type="ECO:0000313" key="1">
    <source>
        <dbReference type="EMBL" id="AEL27511.1"/>
    </source>
</evidence>
<gene>
    <name evidence="1" type="ordered locus">Cycma_3800</name>
</gene>
<dbReference type="STRING" id="880070.Cycma_3800"/>
<dbReference type="Proteomes" id="UP000001635">
    <property type="component" value="Chromosome"/>
</dbReference>
<dbReference type="KEGG" id="cmr:Cycma_3800"/>
<evidence type="ECO:0008006" key="3">
    <source>
        <dbReference type="Google" id="ProtNLM"/>
    </source>
</evidence>
<name>G0J485_CYCMS</name>